<gene>
    <name evidence="2" type="ORF">CC78DRAFT_550385</name>
</gene>
<dbReference type="OrthoDB" id="4936034at2759"/>
<evidence type="ECO:0000256" key="1">
    <source>
        <dbReference type="SAM" id="MobiDB-lite"/>
    </source>
</evidence>
<proteinExistence type="predicted"/>
<accession>A0A9P4TQB8</accession>
<dbReference type="Proteomes" id="UP000800093">
    <property type="component" value="Unassembled WGS sequence"/>
</dbReference>
<dbReference type="EMBL" id="ML986580">
    <property type="protein sequence ID" value="KAF2270022.1"/>
    <property type="molecule type" value="Genomic_DNA"/>
</dbReference>
<protein>
    <submittedName>
        <fullName evidence="2">Uncharacterized protein</fullName>
    </submittedName>
</protein>
<feature type="region of interest" description="Disordered" evidence="1">
    <location>
        <begin position="62"/>
        <end position="85"/>
    </location>
</feature>
<comment type="caution">
    <text evidence="2">The sequence shown here is derived from an EMBL/GenBank/DDBJ whole genome shotgun (WGS) entry which is preliminary data.</text>
</comment>
<dbReference type="AlphaFoldDB" id="A0A9P4TQB8"/>
<keyword evidence="3" id="KW-1185">Reference proteome</keyword>
<evidence type="ECO:0000313" key="3">
    <source>
        <dbReference type="Proteomes" id="UP000800093"/>
    </source>
</evidence>
<organism evidence="2 3">
    <name type="scientific">Lojkania enalia</name>
    <dbReference type="NCBI Taxonomy" id="147567"/>
    <lineage>
        <taxon>Eukaryota</taxon>
        <taxon>Fungi</taxon>
        <taxon>Dikarya</taxon>
        <taxon>Ascomycota</taxon>
        <taxon>Pezizomycotina</taxon>
        <taxon>Dothideomycetes</taxon>
        <taxon>Pleosporomycetidae</taxon>
        <taxon>Pleosporales</taxon>
        <taxon>Pleosporales incertae sedis</taxon>
        <taxon>Lojkania</taxon>
    </lineage>
</organism>
<reference evidence="3" key="1">
    <citation type="journal article" date="2020" name="Stud. Mycol.">
        <title>101 Dothideomycetes genomes: A test case for predicting lifestyles and emergence of pathogens.</title>
        <authorList>
            <person name="Haridas S."/>
            <person name="Albert R."/>
            <person name="Binder M."/>
            <person name="Bloem J."/>
            <person name="LaButti K."/>
            <person name="Salamov A."/>
            <person name="Andreopoulos B."/>
            <person name="Baker S."/>
            <person name="Barry K."/>
            <person name="Bills G."/>
            <person name="Bluhm B."/>
            <person name="Cannon C."/>
            <person name="Castanera R."/>
            <person name="Culley D."/>
            <person name="Daum C."/>
            <person name="Ezra D."/>
            <person name="Gonzalez J."/>
            <person name="Henrissat B."/>
            <person name="Kuo A."/>
            <person name="Liang C."/>
            <person name="Lipzen A."/>
            <person name="Lutzoni F."/>
            <person name="Magnuson J."/>
            <person name="Mondo S."/>
            <person name="Nolan M."/>
            <person name="Ohm R."/>
            <person name="Pangilinan J."/>
            <person name="Park H.-J."/>
            <person name="Ramirez L."/>
            <person name="Alfaro M."/>
            <person name="Sun H."/>
            <person name="Tritt A."/>
            <person name="Yoshinaga Y."/>
            <person name="Zwiers L.-H."/>
            <person name="Turgeon B."/>
            <person name="Goodwin S."/>
            <person name="Spatafora J."/>
            <person name="Crous P."/>
            <person name="Grigoriev I."/>
        </authorList>
    </citation>
    <scope>NUCLEOTIDE SEQUENCE [LARGE SCALE GENOMIC DNA]</scope>
    <source>
        <strain evidence="3">CBS 304.66</strain>
    </source>
</reference>
<evidence type="ECO:0000313" key="2">
    <source>
        <dbReference type="EMBL" id="KAF2270022.1"/>
    </source>
</evidence>
<sequence length="123" mass="14200">MTTSISSHSIPSEFDDEVNYANPDLTSGRVLRSKFLFHLQEQDAQKITAITPAARRTIEKDWWHTTDPNLPPPAAPDFRSRKDPDEHVWVNGFRDDTGRVIRDRGRMKQMELHRASRCRENAG</sequence>
<name>A0A9P4TQB8_9PLEO</name>